<dbReference type="Proteomes" id="UP000245461">
    <property type="component" value="Unassembled WGS sequence"/>
</dbReference>
<proteinExistence type="predicted"/>
<dbReference type="AlphaFoldDB" id="A0A317DUU4"/>
<sequence length="149" mass="16275">MPIDVKTGASHKAAEPAPRDWKPAVLNGARLRCPNCGEGRMFHAYLKVNHACPACGEVLDLHKADDAPPYFTITIVAHIVVPALLIVEQNWAPPEWLHAVIWLPLCLILSVVLLPSVKGALIGLQWAFRMHGFGIEDDEPVPEPKPDAA</sequence>
<organism evidence="2 3">
    <name type="scientific">Zavarzinia aquatilis</name>
    <dbReference type="NCBI Taxonomy" id="2211142"/>
    <lineage>
        <taxon>Bacteria</taxon>
        <taxon>Pseudomonadati</taxon>
        <taxon>Pseudomonadota</taxon>
        <taxon>Alphaproteobacteria</taxon>
        <taxon>Rhodospirillales</taxon>
        <taxon>Zavarziniaceae</taxon>
        <taxon>Zavarzinia</taxon>
    </lineage>
</organism>
<comment type="caution">
    <text evidence="2">The sequence shown here is derived from an EMBL/GenBank/DDBJ whole genome shotgun (WGS) entry which is preliminary data.</text>
</comment>
<gene>
    <name evidence="2" type="ORF">DKG74_18695</name>
</gene>
<keyword evidence="3" id="KW-1185">Reference proteome</keyword>
<evidence type="ECO:0000313" key="2">
    <source>
        <dbReference type="EMBL" id="PWR18457.1"/>
    </source>
</evidence>
<protein>
    <recommendedName>
        <fullName evidence="4">DUF983 domain-containing protein</fullName>
    </recommendedName>
</protein>
<dbReference type="EMBL" id="QGLE01000014">
    <property type="protein sequence ID" value="PWR18457.1"/>
    <property type="molecule type" value="Genomic_DNA"/>
</dbReference>
<dbReference type="InterPro" id="IPR009325">
    <property type="entry name" value="DUF983"/>
</dbReference>
<dbReference type="Pfam" id="PF06170">
    <property type="entry name" value="DUF983"/>
    <property type="match status" value="1"/>
</dbReference>
<dbReference type="RefSeq" id="WP_109907705.1">
    <property type="nucleotide sequence ID" value="NZ_QGLE01000014.1"/>
</dbReference>
<evidence type="ECO:0000256" key="1">
    <source>
        <dbReference type="SAM" id="Phobius"/>
    </source>
</evidence>
<evidence type="ECO:0008006" key="4">
    <source>
        <dbReference type="Google" id="ProtNLM"/>
    </source>
</evidence>
<feature type="transmembrane region" description="Helical" evidence="1">
    <location>
        <begin position="70"/>
        <end position="87"/>
    </location>
</feature>
<keyword evidence="1" id="KW-1133">Transmembrane helix</keyword>
<reference evidence="2 3" key="1">
    <citation type="submission" date="2018-05" db="EMBL/GenBank/DDBJ databases">
        <title>Zavarzinia sp. HR-AS.</title>
        <authorList>
            <person name="Lee Y."/>
            <person name="Jeon C.O."/>
        </authorList>
    </citation>
    <scope>NUCLEOTIDE SEQUENCE [LARGE SCALE GENOMIC DNA]</scope>
    <source>
        <strain evidence="2 3">HR-AS</strain>
    </source>
</reference>
<evidence type="ECO:0000313" key="3">
    <source>
        <dbReference type="Proteomes" id="UP000245461"/>
    </source>
</evidence>
<dbReference type="OrthoDB" id="9799456at2"/>
<name>A0A317DUU4_9PROT</name>
<feature type="transmembrane region" description="Helical" evidence="1">
    <location>
        <begin position="99"/>
        <end position="121"/>
    </location>
</feature>
<keyword evidence="1" id="KW-0472">Membrane</keyword>
<accession>A0A317DUU4</accession>
<keyword evidence="1" id="KW-0812">Transmembrane</keyword>